<evidence type="ECO:0000256" key="2">
    <source>
        <dbReference type="ARBA" id="ARBA00006676"/>
    </source>
</evidence>
<reference evidence="7 8" key="1">
    <citation type="submission" date="2023-10" db="EMBL/GenBank/DDBJ databases">
        <title>Microbacterium xanthum sp. nov., isolated from seaweed.</title>
        <authorList>
            <person name="Lee S.D."/>
        </authorList>
    </citation>
    <scope>NUCLEOTIDE SEQUENCE [LARGE SCALE GENOMIC DNA]</scope>
    <source>
        <strain evidence="7 8">KCTC 19124</strain>
    </source>
</reference>
<keyword evidence="3" id="KW-0479">Metal-binding</keyword>
<dbReference type="PANTHER" id="PTHR43114:SF6">
    <property type="entry name" value="ADENINE DEAMINASE"/>
    <property type="match status" value="1"/>
</dbReference>
<protein>
    <recommendedName>
        <fullName evidence="6">Adenosine deaminase domain-containing protein</fullName>
    </recommendedName>
</protein>
<keyword evidence="5" id="KW-0862">Zinc</keyword>
<dbReference type="RefSeq" id="WP_194423279.1">
    <property type="nucleotide sequence ID" value="NZ_BAAAPT010000001.1"/>
</dbReference>
<accession>A0ABU5N3B3</accession>
<proteinExistence type="inferred from homology"/>
<evidence type="ECO:0000256" key="1">
    <source>
        <dbReference type="ARBA" id="ARBA00001947"/>
    </source>
</evidence>
<evidence type="ECO:0000313" key="7">
    <source>
        <dbReference type="EMBL" id="MDZ8160576.1"/>
    </source>
</evidence>
<evidence type="ECO:0000256" key="4">
    <source>
        <dbReference type="ARBA" id="ARBA00022801"/>
    </source>
</evidence>
<evidence type="ECO:0000313" key="8">
    <source>
        <dbReference type="Proteomes" id="UP001291912"/>
    </source>
</evidence>
<sequence>MISYPDYLRLLPKAELHCHLIAMMRPDMLLAFADRNDVALPSRDIDALIDSDNLQDFLALFVTANDVLRTQDDFAEVAYEGVKDAVRAGNLRYREYYVNSQNSSAYLSYPDFMDGIIAGLRRAEDEFGVGFRIVNAINRSLSPEAAVEMVREMIRHPRAEVVGIGQDHLTADGGEDPALWVDAYRLAAEHGLKRTAHVAETMPAEPDSVRVALDHLGVDRIDHGYRAVDDPDVLAYLVASGTHVACTPISTQVLSGWAPSPDHRIATLIREGVPVSFSTDDAVFFRTDLGREYVDGLIGMGFGPEVAKQISLAGIDGAWCDEATKARLRADFRAQHLVLDALLDTEVSSGEH</sequence>
<comment type="caution">
    <text evidence="7">The sequence shown here is derived from an EMBL/GenBank/DDBJ whole genome shotgun (WGS) entry which is preliminary data.</text>
</comment>
<dbReference type="EMBL" id="JAWJYN010000001">
    <property type="protein sequence ID" value="MDZ8160576.1"/>
    <property type="molecule type" value="Genomic_DNA"/>
</dbReference>
<dbReference type="Proteomes" id="UP001291912">
    <property type="component" value="Unassembled WGS sequence"/>
</dbReference>
<comment type="similarity">
    <text evidence="2">Belongs to the metallo-dependent hydrolases superfamily. Adenosine and AMP deaminases family.</text>
</comment>
<dbReference type="SUPFAM" id="SSF51556">
    <property type="entry name" value="Metallo-dependent hydrolases"/>
    <property type="match status" value="1"/>
</dbReference>
<feature type="domain" description="Adenosine deaminase" evidence="6">
    <location>
        <begin position="12"/>
        <end position="329"/>
    </location>
</feature>
<evidence type="ECO:0000256" key="5">
    <source>
        <dbReference type="ARBA" id="ARBA00022833"/>
    </source>
</evidence>
<keyword evidence="8" id="KW-1185">Reference proteome</keyword>
<dbReference type="InterPro" id="IPR001365">
    <property type="entry name" value="A_deaminase_dom"/>
</dbReference>
<keyword evidence="4" id="KW-0378">Hydrolase</keyword>
<dbReference type="InterPro" id="IPR032466">
    <property type="entry name" value="Metal_Hydrolase"/>
</dbReference>
<organism evidence="7 8">
    <name type="scientific">Microbacterium aquimaris</name>
    <dbReference type="NCBI Taxonomy" id="459816"/>
    <lineage>
        <taxon>Bacteria</taxon>
        <taxon>Bacillati</taxon>
        <taxon>Actinomycetota</taxon>
        <taxon>Actinomycetes</taxon>
        <taxon>Micrococcales</taxon>
        <taxon>Microbacteriaceae</taxon>
        <taxon>Microbacterium</taxon>
    </lineage>
</organism>
<dbReference type="Gene3D" id="3.20.20.140">
    <property type="entry name" value="Metal-dependent hydrolases"/>
    <property type="match status" value="1"/>
</dbReference>
<evidence type="ECO:0000259" key="6">
    <source>
        <dbReference type="Pfam" id="PF00962"/>
    </source>
</evidence>
<name>A0ABU5N3B3_9MICO</name>
<gene>
    <name evidence="7" type="ORF">R2Q92_01925</name>
</gene>
<dbReference type="PANTHER" id="PTHR43114">
    <property type="entry name" value="ADENINE DEAMINASE"/>
    <property type="match status" value="1"/>
</dbReference>
<dbReference type="InterPro" id="IPR006330">
    <property type="entry name" value="Ado/ade_deaminase"/>
</dbReference>
<dbReference type="Pfam" id="PF00962">
    <property type="entry name" value="A_deaminase"/>
    <property type="match status" value="1"/>
</dbReference>
<evidence type="ECO:0000256" key="3">
    <source>
        <dbReference type="ARBA" id="ARBA00022723"/>
    </source>
</evidence>
<comment type="cofactor">
    <cofactor evidence="1">
        <name>Zn(2+)</name>
        <dbReference type="ChEBI" id="CHEBI:29105"/>
    </cofactor>
</comment>